<organism evidence="1">
    <name type="scientific">Arundo donax</name>
    <name type="common">Giant reed</name>
    <name type="synonym">Donax arundinaceus</name>
    <dbReference type="NCBI Taxonomy" id="35708"/>
    <lineage>
        <taxon>Eukaryota</taxon>
        <taxon>Viridiplantae</taxon>
        <taxon>Streptophyta</taxon>
        <taxon>Embryophyta</taxon>
        <taxon>Tracheophyta</taxon>
        <taxon>Spermatophyta</taxon>
        <taxon>Magnoliopsida</taxon>
        <taxon>Liliopsida</taxon>
        <taxon>Poales</taxon>
        <taxon>Poaceae</taxon>
        <taxon>PACMAD clade</taxon>
        <taxon>Arundinoideae</taxon>
        <taxon>Arundineae</taxon>
        <taxon>Arundo</taxon>
    </lineage>
</organism>
<protein>
    <submittedName>
        <fullName evidence="1">Uncharacterized protein</fullName>
    </submittedName>
</protein>
<reference evidence="1" key="1">
    <citation type="submission" date="2014-09" db="EMBL/GenBank/DDBJ databases">
        <authorList>
            <person name="Magalhaes I.L.F."/>
            <person name="Oliveira U."/>
            <person name="Santos F.R."/>
            <person name="Vidigal T.H.D.A."/>
            <person name="Brescovit A.D."/>
            <person name="Santos A.J."/>
        </authorList>
    </citation>
    <scope>NUCLEOTIDE SEQUENCE</scope>
    <source>
        <tissue evidence="1">Shoot tissue taken approximately 20 cm above the soil surface</tissue>
    </source>
</reference>
<dbReference type="EMBL" id="GBRH01264739">
    <property type="protein sequence ID" value="JAD33156.1"/>
    <property type="molecule type" value="Transcribed_RNA"/>
</dbReference>
<sequence length="44" mass="4985">MRKIHVAEIQYSSHPFQAGVQLTVGAQRVQYGLPLFLPFVWLTG</sequence>
<reference evidence="1" key="2">
    <citation type="journal article" date="2015" name="Data Brief">
        <title>Shoot transcriptome of the giant reed, Arundo donax.</title>
        <authorList>
            <person name="Barrero R.A."/>
            <person name="Guerrero F.D."/>
            <person name="Moolhuijzen P."/>
            <person name="Goolsby J.A."/>
            <person name="Tidwell J."/>
            <person name="Bellgard S.E."/>
            <person name="Bellgard M.I."/>
        </authorList>
    </citation>
    <scope>NUCLEOTIDE SEQUENCE</scope>
    <source>
        <tissue evidence="1">Shoot tissue taken approximately 20 cm above the soil surface</tissue>
    </source>
</reference>
<accession>A0A0A8Z2Z6</accession>
<name>A0A0A8Z2Z6_ARUDO</name>
<dbReference type="AlphaFoldDB" id="A0A0A8Z2Z6"/>
<proteinExistence type="predicted"/>
<evidence type="ECO:0000313" key="1">
    <source>
        <dbReference type="EMBL" id="JAD33156.1"/>
    </source>
</evidence>